<evidence type="ECO:0000256" key="1">
    <source>
        <dbReference type="ARBA" id="ARBA00022737"/>
    </source>
</evidence>
<dbReference type="PANTHER" id="PTHR45527">
    <property type="entry name" value="NONRIBOSOMAL PEPTIDE SYNTHETASE"/>
    <property type="match status" value="1"/>
</dbReference>
<gene>
    <name evidence="4" type="ORF">DET54_11414</name>
</gene>
<comment type="caution">
    <text evidence="4">The sequence shown here is derived from an EMBL/GenBank/DDBJ whole genome shotgun (WGS) entry which is preliminary data.</text>
</comment>
<evidence type="ECO:0000259" key="3">
    <source>
        <dbReference type="Pfam" id="PF13193"/>
    </source>
</evidence>
<sequence length="532" mass="60410">MKSVDNGIDDLPCTKYPILFHQFILQYALEKPNKVAIVWKEQEWTYNDLQTFSQKYAEMFQSLNFITGDRVILELDPSPQAVALIIACSIAGLVFVPVSPEIPFERLEKIIEITEPVALVSEKKVFHENKSLNYAQIQVLNDVIQISNAKPIVEKKPSTKLIDTDIAYIIFTSGTTGTPKGIMMSHRAVLSFYRGMLKHCQMSPDSRVGSFSSLQFDFSLLDIGLALGSGQTLVLVPRVLFLKPRKFVDYLINKQITQMNATPSVWKTITRDSNAGLERLTNLRCVFYGGDFFPIQDIAKLKSLIPKLEKITNAFGQSESIGCTFIDVQDLLGPDHTEVPIGRAHSEVDIILVDDNEQLITEANVYGEMYLRGTSLFSGYWKNTEQTDRVLVPNPIRPHTNELVFKTGDIACIREDGNFYYKGRRDHQIKMNGNRVEIEEIELKLMTHPNINVAVIAKSENNKEILAFILPNTGEDEHISEIELRKFCSVSLTKYMIPDRFIIVNEIPVTINSKIDRHKLKKYSLVGEEREL</sequence>
<accession>A0ABX9BEP9</accession>
<dbReference type="Gene3D" id="3.40.50.12780">
    <property type="entry name" value="N-terminal domain of ligase-like"/>
    <property type="match status" value="1"/>
</dbReference>
<dbReference type="InterPro" id="IPR042099">
    <property type="entry name" value="ANL_N_sf"/>
</dbReference>
<organism evidence="4 5">
    <name type="scientific">Paenibacillus pabuli</name>
    <dbReference type="NCBI Taxonomy" id="1472"/>
    <lineage>
        <taxon>Bacteria</taxon>
        <taxon>Bacillati</taxon>
        <taxon>Bacillota</taxon>
        <taxon>Bacilli</taxon>
        <taxon>Bacillales</taxon>
        <taxon>Paenibacillaceae</taxon>
        <taxon>Paenibacillus</taxon>
    </lineage>
</organism>
<dbReference type="Pfam" id="PF13193">
    <property type="entry name" value="AMP-binding_C"/>
    <property type="match status" value="1"/>
</dbReference>
<dbReference type="InterPro" id="IPR000873">
    <property type="entry name" value="AMP-dep_synth/lig_dom"/>
</dbReference>
<proteinExistence type="predicted"/>
<dbReference type="InterPro" id="IPR020845">
    <property type="entry name" value="AMP-binding_CS"/>
</dbReference>
<dbReference type="RefSeq" id="WP_146615396.1">
    <property type="nucleotide sequence ID" value="NZ_QLLI01000014.1"/>
</dbReference>
<feature type="domain" description="AMP-binding enzyme C-terminal" evidence="3">
    <location>
        <begin position="440"/>
        <end position="514"/>
    </location>
</feature>
<protein>
    <submittedName>
        <fullName evidence="4">Amino acid adenylation domain-containing protein</fullName>
    </submittedName>
</protein>
<feature type="domain" description="AMP-dependent synthetase/ligase" evidence="2">
    <location>
        <begin position="28"/>
        <end position="381"/>
    </location>
</feature>
<dbReference type="EMBL" id="QLLI01000014">
    <property type="protein sequence ID" value="RAI89546.1"/>
    <property type="molecule type" value="Genomic_DNA"/>
</dbReference>
<dbReference type="InterPro" id="IPR045851">
    <property type="entry name" value="AMP-bd_C_sf"/>
</dbReference>
<dbReference type="Proteomes" id="UP000248827">
    <property type="component" value="Unassembled WGS sequence"/>
</dbReference>
<keyword evidence="1" id="KW-0677">Repeat</keyword>
<keyword evidence="5" id="KW-1185">Reference proteome</keyword>
<dbReference type="PANTHER" id="PTHR45527:SF1">
    <property type="entry name" value="FATTY ACID SYNTHASE"/>
    <property type="match status" value="1"/>
</dbReference>
<evidence type="ECO:0000313" key="5">
    <source>
        <dbReference type="Proteomes" id="UP000248827"/>
    </source>
</evidence>
<evidence type="ECO:0000259" key="2">
    <source>
        <dbReference type="Pfam" id="PF00501"/>
    </source>
</evidence>
<dbReference type="Gene3D" id="3.30.300.30">
    <property type="match status" value="1"/>
</dbReference>
<name>A0ABX9BEP9_9BACL</name>
<dbReference type="PROSITE" id="PS00455">
    <property type="entry name" value="AMP_BINDING"/>
    <property type="match status" value="1"/>
</dbReference>
<evidence type="ECO:0000313" key="4">
    <source>
        <dbReference type="EMBL" id="RAI89546.1"/>
    </source>
</evidence>
<dbReference type="Pfam" id="PF00501">
    <property type="entry name" value="AMP-binding"/>
    <property type="match status" value="1"/>
</dbReference>
<dbReference type="SUPFAM" id="SSF56801">
    <property type="entry name" value="Acetyl-CoA synthetase-like"/>
    <property type="match status" value="1"/>
</dbReference>
<dbReference type="InterPro" id="IPR025110">
    <property type="entry name" value="AMP-bd_C"/>
</dbReference>
<reference evidence="4 5" key="1">
    <citation type="submission" date="2018-06" db="EMBL/GenBank/DDBJ databases">
        <title>Freshwater and sediment microbial communities from various areas in North America, analyzing microbe dynamics in response to fracking.</title>
        <authorList>
            <person name="Lamendella R."/>
        </authorList>
    </citation>
    <scope>NUCLEOTIDE SEQUENCE [LARGE SCALE GENOMIC DNA]</scope>
    <source>
        <strain evidence="4 5">NG-13</strain>
    </source>
</reference>